<reference evidence="4" key="1">
    <citation type="submission" date="2016-10" db="EMBL/GenBank/DDBJ databases">
        <authorList>
            <person name="Varghese N."/>
            <person name="Submissions S."/>
        </authorList>
    </citation>
    <scope>NUCLEOTIDE SEQUENCE [LARGE SCALE GENOMIC DNA]</scope>
    <source>
        <strain evidence="4">DSM 46732</strain>
    </source>
</reference>
<evidence type="ECO:0000313" key="4">
    <source>
        <dbReference type="Proteomes" id="UP000199497"/>
    </source>
</evidence>
<evidence type="ECO:0000313" key="3">
    <source>
        <dbReference type="EMBL" id="SDO88882.1"/>
    </source>
</evidence>
<feature type="compositionally biased region" description="Pro residues" evidence="1">
    <location>
        <begin position="116"/>
        <end position="127"/>
    </location>
</feature>
<name>A0A1H0N881_9ACTN</name>
<sequence>MPLELEIRGTPSSIRDSARWMSTVSDAVHDTGTQLTRARNGSETAWAGEAGDSFRAVMSKVAPEIDEVAEDHAAMCRELNKFADELDTAQKRMRRAREIAREAGLTVTEQRIMEPGPEPATPKPLPSDRPATPEEQQAHASATQAQAAYARKVRAYQECSQIVTEAREQHNSALGVLNRFVSGLVEKSPFTITDFTTGLAGAVAGSTSAMRAAAVEIADSGKIARAEKLMHSPNLSLRDQTRAAAIHVRNQLNKTAMENKATATRTARLVDKLSPSVKKALQLNMNLGVRPENVGNRLLRGSLRTASKLPVVGLGITGFSIGYDVQTSDKSVGESAAINLGGYAAGSAATAGLLAMSTPVGWAVAGGVVVSVGVGFAIDEWGDDAVDAVGDAASWTGDKLSDAAGAVGDFVGDIF</sequence>
<feature type="domain" description="Putative T7SS secretion signal" evidence="2">
    <location>
        <begin position="7"/>
        <end position="189"/>
    </location>
</feature>
<dbReference type="Gene3D" id="1.10.287.1060">
    <property type="entry name" value="ESAT-6-like"/>
    <property type="match status" value="1"/>
</dbReference>
<feature type="region of interest" description="Disordered" evidence="1">
    <location>
        <begin position="108"/>
        <end position="143"/>
    </location>
</feature>
<evidence type="ECO:0000256" key="1">
    <source>
        <dbReference type="SAM" id="MobiDB-lite"/>
    </source>
</evidence>
<keyword evidence="4" id="KW-1185">Reference proteome</keyword>
<organism evidence="3 4">
    <name type="scientific">Actinopolyspora xinjiangensis</name>
    <dbReference type="NCBI Taxonomy" id="405564"/>
    <lineage>
        <taxon>Bacteria</taxon>
        <taxon>Bacillati</taxon>
        <taxon>Actinomycetota</taxon>
        <taxon>Actinomycetes</taxon>
        <taxon>Actinopolysporales</taxon>
        <taxon>Actinopolysporaceae</taxon>
        <taxon>Actinopolyspora</taxon>
    </lineage>
</organism>
<gene>
    <name evidence="3" type="ORF">SAMN04487905_10135</name>
</gene>
<proteinExistence type="predicted"/>
<dbReference type="AlphaFoldDB" id="A0A1H0N881"/>
<dbReference type="InterPro" id="IPR036689">
    <property type="entry name" value="ESAT-6-like_sf"/>
</dbReference>
<dbReference type="Pfam" id="PF21725">
    <property type="entry name" value="T7SS_signal"/>
    <property type="match status" value="1"/>
</dbReference>
<dbReference type="InterPro" id="IPR049082">
    <property type="entry name" value="T7SS_signal"/>
</dbReference>
<dbReference type="OrthoDB" id="3296722at2"/>
<dbReference type="Proteomes" id="UP000199497">
    <property type="component" value="Unassembled WGS sequence"/>
</dbReference>
<evidence type="ECO:0000259" key="2">
    <source>
        <dbReference type="Pfam" id="PF21725"/>
    </source>
</evidence>
<accession>A0A1H0N881</accession>
<dbReference type="STRING" id="405564.SAMN04487905_10135"/>
<dbReference type="EMBL" id="FNJR01000001">
    <property type="protein sequence ID" value="SDO88882.1"/>
    <property type="molecule type" value="Genomic_DNA"/>
</dbReference>
<dbReference type="SUPFAM" id="SSF140453">
    <property type="entry name" value="EsxAB dimer-like"/>
    <property type="match status" value="1"/>
</dbReference>
<protein>
    <submittedName>
        <fullName evidence="3">Uncharacterized conserved protein YukE</fullName>
    </submittedName>
</protein>